<keyword evidence="2" id="KW-1185">Reference proteome</keyword>
<reference evidence="1 2" key="1">
    <citation type="submission" date="2019-01" db="EMBL/GenBank/DDBJ databases">
        <title>Lacunisphaera sp. strain TWA-58.</title>
        <authorList>
            <person name="Chen W.-M."/>
        </authorList>
    </citation>
    <scope>NUCLEOTIDE SEQUENCE [LARGE SCALE GENOMIC DNA]</scope>
    <source>
        <strain evidence="1 2">TWA-58</strain>
    </source>
</reference>
<sequence>MSDSDYIGEGEIDYAKVMARGGANCGDEDFAVFACPFCRHVYLLEYEVDTAYLDASDLKKRVSVFNTCFSCVSCGIEIPSDTAWVGPRAPEKFKVLREEMSRSGWRWILKEEADL</sequence>
<evidence type="ECO:0000313" key="2">
    <source>
        <dbReference type="Proteomes" id="UP000290218"/>
    </source>
</evidence>
<evidence type="ECO:0000313" key="1">
    <source>
        <dbReference type="EMBL" id="RXK55397.1"/>
    </source>
</evidence>
<protein>
    <submittedName>
        <fullName evidence="1">Uncharacterized protein</fullName>
    </submittedName>
</protein>
<proteinExistence type="predicted"/>
<dbReference type="EMBL" id="SDHX01000001">
    <property type="protein sequence ID" value="RXK55397.1"/>
    <property type="molecule type" value="Genomic_DNA"/>
</dbReference>
<name>A0A4Q1C8U3_9BACT</name>
<organism evidence="1 2">
    <name type="scientific">Oleiharenicola lentus</name>
    <dbReference type="NCBI Taxonomy" id="2508720"/>
    <lineage>
        <taxon>Bacteria</taxon>
        <taxon>Pseudomonadati</taxon>
        <taxon>Verrucomicrobiota</taxon>
        <taxon>Opitutia</taxon>
        <taxon>Opitutales</taxon>
        <taxon>Opitutaceae</taxon>
        <taxon>Oleiharenicola</taxon>
    </lineage>
</organism>
<dbReference type="Proteomes" id="UP000290218">
    <property type="component" value="Unassembled WGS sequence"/>
</dbReference>
<accession>A0A4Q1C8U3</accession>
<comment type="caution">
    <text evidence="1">The sequence shown here is derived from an EMBL/GenBank/DDBJ whole genome shotgun (WGS) entry which is preliminary data.</text>
</comment>
<gene>
    <name evidence="1" type="ORF">ESB00_05725</name>
</gene>
<dbReference type="RefSeq" id="WP_129046762.1">
    <property type="nucleotide sequence ID" value="NZ_SDHX01000001.1"/>
</dbReference>
<dbReference type="OrthoDB" id="5181253at2"/>
<dbReference type="AlphaFoldDB" id="A0A4Q1C8U3"/>